<dbReference type="EMBL" id="JACCCO010000001">
    <property type="protein sequence ID" value="NYF39703.1"/>
    <property type="molecule type" value="Genomic_DNA"/>
</dbReference>
<evidence type="ECO:0000313" key="2">
    <source>
        <dbReference type="Proteomes" id="UP000576393"/>
    </source>
</evidence>
<accession>A0A852UWV3</accession>
<gene>
    <name evidence="1" type="ORF">HDA43_001862</name>
</gene>
<comment type="caution">
    <text evidence="1">The sequence shown here is derived from an EMBL/GenBank/DDBJ whole genome shotgun (WGS) entry which is preliminary data.</text>
</comment>
<dbReference type="AlphaFoldDB" id="A0A852UWV3"/>
<sequence>MDSSLRVHVEDVRGEGRAAVLDRIAGYGVAGVTVAAAGERSRDITPHGPARVTLRADGVHFTPPADLFAGLRLTPPVQAGAAEEPLAALRADTARRGLRLHGWAVFLRNATLGLAAPDVTVRSCFGDRGAPADLCPSHPDVRSYAAALGRAVARQGVDSVVAEALHFGAFGGPCGFGGSGRGHGPGRGHVPLGPMDAFLFGLCFCDFCMRRATDLGVNAEAAREECARIVGGVLGGDPPAQGEVTRAALTAYAGPEAVAYARARSEAVTSLVSEVSAAVAAEGSRLVFLDGTGAVKGHDDGLPAPGLAAHDAWQLGVDLVALGDLVPSLGAFGYARDAVRVADDVGAYRRSAGEERELRVVLRPGPPDTDSADRLAAKVRAARAAGADAVDFHAYGLVPYPILDRVTAALAG</sequence>
<evidence type="ECO:0008006" key="3">
    <source>
        <dbReference type="Google" id="ProtNLM"/>
    </source>
</evidence>
<proteinExistence type="predicted"/>
<dbReference type="RefSeq" id="WP_179819324.1">
    <property type="nucleotide sequence ID" value="NZ_JACCCO010000001.1"/>
</dbReference>
<keyword evidence="2" id="KW-1185">Reference proteome</keyword>
<organism evidence="1 2">
    <name type="scientific">Streptosporangium sandarakinum</name>
    <dbReference type="NCBI Taxonomy" id="1260955"/>
    <lineage>
        <taxon>Bacteria</taxon>
        <taxon>Bacillati</taxon>
        <taxon>Actinomycetota</taxon>
        <taxon>Actinomycetes</taxon>
        <taxon>Streptosporangiales</taxon>
        <taxon>Streptosporangiaceae</taxon>
        <taxon>Streptosporangium</taxon>
    </lineage>
</organism>
<protein>
    <recommendedName>
        <fullName evidence="3">Alanine-rich protein</fullName>
    </recommendedName>
</protein>
<evidence type="ECO:0000313" key="1">
    <source>
        <dbReference type="EMBL" id="NYF39703.1"/>
    </source>
</evidence>
<name>A0A852UWV3_9ACTN</name>
<reference evidence="1 2" key="1">
    <citation type="submission" date="2020-07" db="EMBL/GenBank/DDBJ databases">
        <title>Sequencing the genomes of 1000 actinobacteria strains.</title>
        <authorList>
            <person name="Klenk H.-P."/>
        </authorList>
    </citation>
    <scope>NUCLEOTIDE SEQUENCE [LARGE SCALE GENOMIC DNA]</scope>
    <source>
        <strain evidence="1 2">DSM 45763</strain>
    </source>
</reference>
<dbReference type="Proteomes" id="UP000576393">
    <property type="component" value="Unassembled WGS sequence"/>
</dbReference>